<dbReference type="Pfam" id="PF14082">
    <property type="entry name" value="SduA_C"/>
    <property type="match status" value="1"/>
</dbReference>
<comment type="caution">
    <text evidence="3">The sequence shown here is derived from an EMBL/GenBank/DDBJ whole genome shotgun (WGS) entry which is preliminary data.</text>
</comment>
<feature type="domain" description="Shedu protein SduA C-terminal" evidence="1">
    <location>
        <begin position="199"/>
        <end position="357"/>
    </location>
</feature>
<evidence type="ECO:0000259" key="2">
    <source>
        <dbReference type="Pfam" id="PF21407"/>
    </source>
</evidence>
<keyword evidence="4" id="KW-1185">Reference proteome</keyword>
<protein>
    <submittedName>
        <fullName evidence="3">DUF4263 domain-containing protein</fullName>
    </submittedName>
</protein>
<dbReference type="Pfam" id="PF21407">
    <property type="entry name" value="SduA_N"/>
    <property type="match status" value="1"/>
</dbReference>
<dbReference type="Proteomes" id="UP000603641">
    <property type="component" value="Unassembled WGS sequence"/>
</dbReference>
<dbReference type="InterPro" id="IPR048396">
    <property type="entry name" value="SduA_N"/>
</dbReference>
<name>A0ABR8SGA9_9BACL</name>
<feature type="domain" description="Shedu protein SduA N-terminal" evidence="2">
    <location>
        <begin position="7"/>
        <end position="108"/>
    </location>
</feature>
<evidence type="ECO:0000313" key="3">
    <source>
        <dbReference type="EMBL" id="MBD7962530.1"/>
    </source>
</evidence>
<evidence type="ECO:0000259" key="1">
    <source>
        <dbReference type="Pfam" id="PF14082"/>
    </source>
</evidence>
<dbReference type="InterPro" id="IPR025359">
    <property type="entry name" value="SduA_C"/>
</dbReference>
<reference evidence="3 4" key="1">
    <citation type="submission" date="2020-08" db="EMBL/GenBank/DDBJ databases">
        <title>A Genomic Blueprint of the Chicken Gut Microbiome.</title>
        <authorList>
            <person name="Gilroy R."/>
            <person name="Ravi A."/>
            <person name="Getino M."/>
            <person name="Pursley I."/>
            <person name="Horton D.L."/>
            <person name="Alikhan N.-F."/>
            <person name="Baker D."/>
            <person name="Gharbi K."/>
            <person name="Hall N."/>
            <person name="Watson M."/>
            <person name="Adriaenssens E.M."/>
            <person name="Foster-Nyarko E."/>
            <person name="Jarju S."/>
            <person name="Secka A."/>
            <person name="Antonio M."/>
            <person name="Oren A."/>
            <person name="Chaudhuri R."/>
            <person name="La Ragione R.M."/>
            <person name="Hildebrand F."/>
            <person name="Pallen M.J."/>
        </authorList>
    </citation>
    <scope>NUCLEOTIDE SEQUENCE [LARGE SCALE GENOMIC DNA]</scope>
    <source>
        <strain evidence="3 4">Sa2CUA10</strain>
    </source>
</reference>
<gene>
    <name evidence="3" type="ORF">H9648_00585</name>
</gene>
<accession>A0ABR8SGA9</accession>
<organism evidence="3 4">
    <name type="scientific">Fictibacillus norfolkensis</name>
    <dbReference type="NCBI Taxonomy" id="2762233"/>
    <lineage>
        <taxon>Bacteria</taxon>
        <taxon>Bacillati</taxon>
        <taxon>Bacillota</taxon>
        <taxon>Bacilli</taxon>
        <taxon>Bacillales</taxon>
        <taxon>Fictibacillaceae</taxon>
        <taxon>Fictibacillus</taxon>
    </lineage>
</organism>
<proteinExistence type="predicted"/>
<dbReference type="EMBL" id="JACSQM010000001">
    <property type="protein sequence ID" value="MBD7962530.1"/>
    <property type="molecule type" value="Genomic_DNA"/>
</dbReference>
<evidence type="ECO:0000313" key="4">
    <source>
        <dbReference type="Proteomes" id="UP000603641"/>
    </source>
</evidence>
<sequence length="378" mass="43776">MKIVLNSTSKDSAMGTDIILRENNLTRLLFRPQIVNNQKDINAPVNGCFIFQKKKKDDEWEDFKDFNLTSLKAYEGIKLELKSDEMLKLMTEADAYYKIHKEYGIIQGRSWFTKANSQLQKVIEMFKKDSSLFETLLDENKQELVKQTFEWMANTKNSEDIISRLLEVKGNELDQLNNLIGITNIRKLLKVWQENSDNNDEEFWQRVFTDNAWVLSQIFASPMLLFEDKAYVGGKGIGNKGGKVVDFMFKNDLSNDVALIEIKTPSTDLLSGKYRQNIYSIHSDLTGAIVQVLGYKETLQREYTSLRGSSDEDFKVFNPMCVVIAGKMNDLEEQKLQSFEWYRKEMKSVTIITFDELFKKVNLLLDLLSGKQEQEEST</sequence>